<evidence type="ECO:0000256" key="1">
    <source>
        <dbReference type="SAM" id="Phobius"/>
    </source>
</evidence>
<protein>
    <submittedName>
        <fullName evidence="2">Uncharacterized protein</fullName>
    </submittedName>
</protein>
<keyword evidence="2" id="KW-0150">Chloroplast</keyword>
<reference evidence="2" key="2">
    <citation type="submission" date="2016-08" db="EMBL/GenBank/DDBJ databases">
        <authorList>
            <person name="Seilhamer J.J."/>
        </authorList>
    </citation>
    <scope>NUCLEOTIDE SEQUENCE</scope>
</reference>
<dbReference type="EMBL" id="KX808498">
    <property type="protein sequence ID" value="AOP19267.1"/>
    <property type="molecule type" value="Genomic_DNA"/>
</dbReference>
<keyword evidence="1" id="KW-0472">Membrane</keyword>
<keyword evidence="1" id="KW-1133">Transmembrane helix</keyword>
<proteinExistence type="predicted"/>
<keyword evidence="1" id="KW-0812">Transmembrane</keyword>
<feature type="transmembrane region" description="Helical" evidence="1">
    <location>
        <begin position="109"/>
        <end position="127"/>
    </location>
</feature>
<organism evidence="2">
    <name type="scientific">Caulerpa cliftonii</name>
    <dbReference type="NCBI Taxonomy" id="1004391"/>
    <lineage>
        <taxon>Eukaryota</taxon>
        <taxon>Viridiplantae</taxon>
        <taxon>Chlorophyta</taxon>
        <taxon>core chlorophytes</taxon>
        <taxon>Ulvophyceae</taxon>
        <taxon>TCBD clade</taxon>
        <taxon>Bryopsidales</taxon>
        <taxon>Halimedineae</taxon>
        <taxon>Caulerpaceae</taxon>
        <taxon>Caulerpa</taxon>
    </lineage>
</organism>
<gene>
    <name evidence="2" type="primary">orf132</name>
</gene>
<dbReference type="GeneID" id="29288770"/>
<reference evidence="2" key="1">
    <citation type="journal article" date="2016" name="Genome Biol. Evol.">
        <title>Evolutionary Dynamics of Chloroplast Genomes in Low Light: A Case Study of the Endolithic Green Alga Ostreobium quekettii.</title>
        <authorList>
            <person name="R Marcelino V."/>
            <person name="Cremen M.C."/>
            <person name="Jackson C.J."/>
            <person name="Larkum A.A."/>
            <person name="Verbruggen H."/>
        </authorList>
    </citation>
    <scope>NUCLEOTIDE SEQUENCE</scope>
</reference>
<name>A0A1C9JBP7_9CHLO</name>
<feature type="transmembrane region" description="Helical" evidence="1">
    <location>
        <begin position="31"/>
        <end position="47"/>
    </location>
</feature>
<sequence>MHVFVTHFLKCSSIFLLPLVSTISNEGTGRILFQLSCGIMIIFVFLVDPGAAPRPRHGRATNFCIVLTKKVLSYPLISKLCSSILGRYSILMISYYYTAQIKPFRRYSILFTFLLYFLRVYELAYTASSNLV</sequence>
<dbReference type="RefSeq" id="YP_009306363.1">
    <property type="nucleotide sequence ID" value="NC_031368.1"/>
</dbReference>
<geneLocation type="chloroplast" evidence="2"/>
<keyword evidence="2" id="KW-0934">Plastid</keyword>
<evidence type="ECO:0000313" key="2">
    <source>
        <dbReference type="EMBL" id="AOP19267.1"/>
    </source>
</evidence>
<dbReference type="AlphaFoldDB" id="A0A1C9JBP7"/>
<accession>A0A1C9JBP7</accession>